<dbReference type="Proteomes" id="UP000054937">
    <property type="component" value="Unassembled WGS sequence"/>
</dbReference>
<organism evidence="2 3">
    <name type="scientific">Pseudocohnilembus persalinus</name>
    <name type="common">Ciliate</name>
    <dbReference type="NCBI Taxonomy" id="266149"/>
    <lineage>
        <taxon>Eukaryota</taxon>
        <taxon>Sar</taxon>
        <taxon>Alveolata</taxon>
        <taxon>Ciliophora</taxon>
        <taxon>Intramacronucleata</taxon>
        <taxon>Oligohymenophorea</taxon>
        <taxon>Scuticociliatia</taxon>
        <taxon>Philasterida</taxon>
        <taxon>Pseudocohnilembidae</taxon>
        <taxon>Pseudocohnilembus</taxon>
    </lineage>
</organism>
<comment type="caution">
    <text evidence="2">The sequence shown here is derived from an EMBL/GenBank/DDBJ whole genome shotgun (WGS) entry which is preliminary data.</text>
</comment>
<reference evidence="2 3" key="1">
    <citation type="journal article" date="2015" name="Sci. Rep.">
        <title>Genome of the facultative scuticociliatosis pathogen Pseudocohnilembus persalinus provides insight into its virulence through horizontal gene transfer.</title>
        <authorList>
            <person name="Xiong J."/>
            <person name="Wang G."/>
            <person name="Cheng J."/>
            <person name="Tian M."/>
            <person name="Pan X."/>
            <person name="Warren A."/>
            <person name="Jiang C."/>
            <person name="Yuan D."/>
            <person name="Miao W."/>
        </authorList>
    </citation>
    <scope>NUCLEOTIDE SEQUENCE [LARGE SCALE GENOMIC DNA]</scope>
    <source>
        <strain evidence="2">36N120E</strain>
    </source>
</reference>
<proteinExistence type="predicted"/>
<dbReference type="AlphaFoldDB" id="A0A0V0QMW0"/>
<gene>
    <name evidence="2" type="ORF">PPERSA_02829</name>
</gene>
<dbReference type="InParanoid" id="A0A0V0QMW0"/>
<evidence type="ECO:0000256" key="1">
    <source>
        <dbReference type="SAM" id="MobiDB-lite"/>
    </source>
</evidence>
<accession>A0A0V0QMW0</accession>
<evidence type="ECO:0000313" key="3">
    <source>
        <dbReference type="Proteomes" id="UP000054937"/>
    </source>
</evidence>
<name>A0A0V0QMW0_PSEPJ</name>
<sequence length="229" mass="27408">MAQVLRENKDYQNRDIKNRYEGKKSCPHMTYHFKNGLSQCYLNKISEKEEENQENSTQKKLDTKSQKQTLQNNLSNKSQLEKMKISFNENQIDFSNKQSVEQINRKISNISYNIGKPSKLDKRSQLFPQQQEPKAPKNSLKIDNEYVDITQNYINELKYKIQEQYAKLKYQQHIDIGNNQYQQMYVENQENEFSLDQERQEKSINSNEKNQCEMKPIDQIIDKLYNEQN</sequence>
<protein>
    <submittedName>
        <fullName evidence="2">Uncharacterized protein</fullName>
    </submittedName>
</protein>
<dbReference type="EMBL" id="LDAU01000131">
    <property type="protein sequence ID" value="KRX03450.1"/>
    <property type="molecule type" value="Genomic_DNA"/>
</dbReference>
<evidence type="ECO:0000313" key="2">
    <source>
        <dbReference type="EMBL" id="KRX03450.1"/>
    </source>
</evidence>
<feature type="compositionally biased region" description="Polar residues" evidence="1">
    <location>
        <begin position="66"/>
        <end position="77"/>
    </location>
</feature>
<feature type="region of interest" description="Disordered" evidence="1">
    <location>
        <begin position="48"/>
        <end position="77"/>
    </location>
</feature>
<keyword evidence="3" id="KW-1185">Reference proteome</keyword>